<keyword evidence="1" id="KW-0472">Membrane</keyword>
<comment type="caution">
    <text evidence="3">The sequence shown here is derived from an EMBL/GenBank/DDBJ whole genome shotgun (WGS) entry which is preliminary data.</text>
</comment>
<dbReference type="Pfam" id="PF08486">
    <property type="entry name" value="SpoIID"/>
    <property type="match status" value="1"/>
</dbReference>
<dbReference type="RefSeq" id="WP_034635317.1">
    <property type="nucleotide sequence ID" value="NZ_CBCSJC010000002.1"/>
</dbReference>
<dbReference type="NCBIfam" id="TIGR02669">
    <property type="entry name" value="SpoIID_LytB"/>
    <property type="match status" value="1"/>
</dbReference>
<dbReference type="NCBIfam" id="TIGR02870">
    <property type="entry name" value="spore_II_D"/>
    <property type="match status" value="1"/>
</dbReference>
<organism evidence="3 4">
    <name type="scientific">Bacillus manliponensis</name>
    <dbReference type="NCBI Taxonomy" id="574376"/>
    <lineage>
        <taxon>Bacteria</taxon>
        <taxon>Bacillati</taxon>
        <taxon>Bacillota</taxon>
        <taxon>Bacilli</taxon>
        <taxon>Bacillales</taxon>
        <taxon>Bacillaceae</taxon>
        <taxon>Bacillus</taxon>
        <taxon>Bacillus cereus group</taxon>
    </lineage>
</organism>
<name>A0A073KGM3_9BACI</name>
<dbReference type="STRING" id="574376.BAMA_01255"/>
<dbReference type="PANTHER" id="PTHR30032:SF4">
    <property type="entry name" value="AMIDASE ENHANCER"/>
    <property type="match status" value="1"/>
</dbReference>
<feature type="transmembrane region" description="Helical" evidence="1">
    <location>
        <begin position="7"/>
        <end position="29"/>
    </location>
</feature>
<dbReference type="Proteomes" id="UP000027822">
    <property type="component" value="Unassembled WGS sequence"/>
</dbReference>
<feature type="domain" description="Sporulation stage II protein D amidase enhancer LytB N-terminal" evidence="2">
    <location>
        <begin position="67"/>
        <end position="167"/>
    </location>
</feature>
<sequence>MKISKSLFVAIALIAALVLIVPTMLVIPFTKESEVPKMKQANETKQTNPVPAQVNTNVKVNVFRSAQNKTETVPVEEYVTGVVASEMPASFEIEALKAQALTARTFVVQRMLSGKKQKNNADVIDTVDNQVYKSKDELKQLWGKEYESRMRKVEEAVAKTAGQVLTYNGSPISASFFSTSNGYTENAVDYWGNDYPYLQSVDSPWDKDAPKFSSEQTFKVSEFQKRLGVKIAGDGKVGTIKERTEGKRVKEVVFNDKTLTGKEVREKLGLRSSDFSWKQKGDQIIVTTKGYGHGVGMSQYGANGMAKEGKKYTDIVTHYYKGVNIETLNAYEGKLMARQ</sequence>
<evidence type="ECO:0000313" key="4">
    <source>
        <dbReference type="Proteomes" id="UP000027822"/>
    </source>
</evidence>
<dbReference type="OrthoDB" id="9794671at2"/>
<dbReference type="PANTHER" id="PTHR30032">
    <property type="entry name" value="N-ACETYLMURAMOYL-L-ALANINE AMIDASE-RELATED"/>
    <property type="match status" value="1"/>
</dbReference>
<dbReference type="GO" id="GO:0030435">
    <property type="term" value="P:sporulation resulting in formation of a cellular spore"/>
    <property type="evidence" value="ECO:0007669"/>
    <property type="project" value="InterPro"/>
</dbReference>
<reference evidence="3 4" key="1">
    <citation type="submission" date="2014-06" db="EMBL/GenBank/DDBJ databases">
        <title>Draft genome sequence of Bacillus manliponensis JCM 15802 (MCCC 1A00708).</title>
        <authorList>
            <person name="Lai Q."/>
            <person name="Liu Y."/>
            <person name="Shao Z."/>
        </authorList>
    </citation>
    <scope>NUCLEOTIDE SEQUENCE [LARGE SCALE GENOMIC DNA]</scope>
    <source>
        <strain evidence="3 4">JCM 15802</strain>
    </source>
</reference>
<keyword evidence="4" id="KW-1185">Reference proteome</keyword>
<proteinExistence type="predicted"/>
<dbReference type="InterPro" id="IPR013693">
    <property type="entry name" value="SpoIID/LytB_N"/>
</dbReference>
<protein>
    <submittedName>
        <fullName evidence="3">Stage II sporulation protein D</fullName>
    </submittedName>
</protein>
<dbReference type="InterPro" id="IPR051922">
    <property type="entry name" value="Bact_Sporulation_Assoc"/>
</dbReference>
<dbReference type="InterPro" id="IPR014225">
    <property type="entry name" value="Spore_II_D_firmicutes"/>
</dbReference>
<evidence type="ECO:0000259" key="2">
    <source>
        <dbReference type="Pfam" id="PF08486"/>
    </source>
</evidence>
<evidence type="ECO:0000256" key="1">
    <source>
        <dbReference type="SAM" id="Phobius"/>
    </source>
</evidence>
<dbReference type="AlphaFoldDB" id="A0A073KGM3"/>
<gene>
    <name evidence="3" type="ORF">BAMA_01255</name>
</gene>
<keyword evidence="1" id="KW-1133">Transmembrane helix</keyword>
<accession>A0A073KGM3</accession>
<evidence type="ECO:0000313" key="3">
    <source>
        <dbReference type="EMBL" id="KEK21423.1"/>
    </source>
</evidence>
<dbReference type="InterPro" id="IPR013486">
    <property type="entry name" value="SpoIID/LytB"/>
</dbReference>
<dbReference type="eggNOG" id="COG2385">
    <property type="taxonomic scope" value="Bacteria"/>
</dbReference>
<dbReference type="EMBL" id="JOTN01000001">
    <property type="protein sequence ID" value="KEK21423.1"/>
    <property type="molecule type" value="Genomic_DNA"/>
</dbReference>
<keyword evidence="1" id="KW-0812">Transmembrane</keyword>
<dbReference type="GO" id="GO:0030288">
    <property type="term" value="C:outer membrane-bounded periplasmic space"/>
    <property type="evidence" value="ECO:0007669"/>
    <property type="project" value="TreeGrafter"/>
</dbReference>